<evidence type="ECO:0008006" key="2">
    <source>
        <dbReference type="Google" id="ProtNLM"/>
    </source>
</evidence>
<dbReference type="AlphaFoldDB" id="A0A382IKB2"/>
<proteinExistence type="predicted"/>
<accession>A0A382IKB2</accession>
<sequence>MNFFILIVSLFLFFIPSSPVSAFDIDYDGYIKTGSQYIFDSPPMHKDFDSELNAHVGLDGNILKKNEWALDYEIESEASQVDGPSVQSGLRSETDVGLHRAWLRLSNDSLQFRGGRQEILFGDGVMFQPLGLFDTRNVSGVIPQSHGVDSF</sequence>
<feature type="non-terminal residue" evidence="1">
    <location>
        <position position="151"/>
    </location>
</feature>
<dbReference type="EMBL" id="UINC01067450">
    <property type="protein sequence ID" value="SVB99121.1"/>
    <property type="molecule type" value="Genomic_DNA"/>
</dbReference>
<protein>
    <recommendedName>
        <fullName evidence="2">Alginate export domain-containing protein</fullName>
    </recommendedName>
</protein>
<reference evidence="1" key="1">
    <citation type="submission" date="2018-05" db="EMBL/GenBank/DDBJ databases">
        <authorList>
            <person name="Lanie J.A."/>
            <person name="Ng W.-L."/>
            <person name="Kazmierczak K.M."/>
            <person name="Andrzejewski T.M."/>
            <person name="Davidsen T.M."/>
            <person name="Wayne K.J."/>
            <person name="Tettelin H."/>
            <person name="Glass J.I."/>
            <person name="Rusch D."/>
            <person name="Podicherti R."/>
            <person name="Tsui H.-C.T."/>
            <person name="Winkler M.E."/>
        </authorList>
    </citation>
    <scope>NUCLEOTIDE SEQUENCE</scope>
</reference>
<name>A0A382IKB2_9ZZZZ</name>
<gene>
    <name evidence="1" type="ORF">METZ01_LOCUS251975</name>
</gene>
<organism evidence="1">
    <name type="scientific">marine metagenome</name>
    <dbReference type="NCBI Taxonomy" id="408172"/>
    <lineage>
        <taxon>unclassified sequences</taxon>
        <taxon>metagenomes</taxon>
        <taxon>ecological metagenomes</taxon>
    </lineage>
</organism>
<evidence type="ECO:0000313" key="1">
    <source>
        <dbReference type="EMBL" id="SVB99121.1"/>
    </source>
</evidence>